<dbReference type="Proteomes" id="UP001169027">
    <property type="component" value="Unassembled WGS sequence"/>
</dbReference>
<organism evidence="1 2">
    <name type="scientific">Variovorax ginsengisoli</name>
    <dbReference type="NCBI Taxonomy" id="363844"/>
    <lineage>
        <taxon>Bacteria</taxon>
        <taxon>Pseudomonadati</taxon>
        <taxon>Pseudomonadota</taxon>
        <taxon>Betaproteobacteria</taxon>
        <taxon>Burkholderiales</taxon>
        <taxon>Comamonadaceae</taxon>
        <taxon>Variovorax</taxon>
    </lineage>
</organism>
<dbReference type="EMBL" id="JAUKVY010000018">
    <property type="protein sequence ID" value="MDO1535276.1"/>
    <property type="molecule type" value="Genomic_DNA"/>
</dbReference>
<dbReference type="RefSeq" id="WP_301812969.1">
    <property type="nucleotide sequence ID" value="NZ_JAUJZH010000018.1"/>
</dbReference>
<evidence type="ECO:0000313" key="1">
    <source>
        <dbReference type="EMBL" id="MDO1535276.1"/>
    </source>
</evidence>
<sequence length="85" mass="9956">MRTDIFRAFGTDGRMHIVFRRTQTFLVKTVYGPVEKRREPRFYLENGELLECADRYDTFRTLAGDLVVRIVHPNAKRGTRATKPP</sequence>
<evidence type="ECO:0008006" key="3">
    <source>
        <dbReference type="Google" id="ProtNLM"/>
    </source>
</evidence>
<protein>
    <recommendedName>
        <fullName evidence="3">Transposase</fullName>
    </recommendedName>
</protein>
<evidence type="ECO:0000313" key="2">
    <source>
        <dbReference type="Proteomes" id="UP001169027"/>
    </source>
</evidence>
<keyword evidence="2" id="KW-1185">Reference proteome</keyword>
<accession>A0ABT8S8Q3</accession>
<gene>
    <name evidence="1" type="ORF">Q2T77_23565</name>
</gene>
<reference evidence="1" key="1">
    <citation type="submission" date="2023-06" db="EMBL/GenBank/DDBJ databases">
        <authorList>
            <person name="Jiang Y."/>
            <person name="Liu Q."/>
        </authorList>
    </citation>
    <scope>NUCLEOTIDE SEQUENCE</scope>
    <source>
        <strain evidence="1">CGMCC 1.12090</strain>
    </source>
</reference>
<proteinExistence type="predicted"/>
<comment type="caution">
    <text evidence="1">The sequence shown here is derived from an EMBL/GenBank/DDBJ whole genome shotgun (WGS) entry which is preliminary data.</text>
</comment>
<name>A0ABT8S8Q3_9BURK</name>